<accession>A0ACB0KG37</accession>
<evidence type="ECO:0000313" key="2">
    <source>
        <dbReference type="Proteomes" id="UP001177021"/>
    </source>
</evidence>
<name>A0ACB0KG37_TRIPR</name>
<proteinExistence type="predicted"/>
<reference evidence="1" key="1">
    <citation type="submission" date="2023-10" db="EMBL/GenBank/DDBJ databases">
        <authorList>
            <person name="Rodriguez Cubillos JULIANA M."/>
            <person name="De Vega J."/>
        </authorList>
    </citation>
    <scope>NUCLEOTIDE SEQUENCE</scope>
</reference>
<dbReference type="Proteomes" id="UP001177021">
    <property type="component" value="Unassembled WGS sequence"/>
</dbReference>
<comment type="caution">
    <text evidence="1">The sequence shown here is derived from an EMBL/GenBank/DDBJ whole genome shotgun (WGS) entry which is preliminary data.</text>
</comment>
<evidence type="ECO:0000313" key="1">
    <source>
        <dbReference type="EMBL" id="CAJ2656171.1"/>
    </source>
</evidence>
<organism evidence="1 2">
    <name type="scientific">Trifolium pratense</name>
    <name type="common">Red clover</name>
    <dbReference type="NCBI Taxonomy" id="57577"/>
    <lineage>
        <taxon>Eukaryota</taxon>
        <taxon>Viridiplantae</taxon>
        <taxon>Streptophyta</taxon>
        <taxon>Embryophyta</taxon>
        <taxon>Tracheophyta</taxon>
        <taxon>Spermatophyta</taxon>
        <taxon>Magnoliopsida</taxon>
        <taxon>eudicotyledons</taxon>
        <taxon>Gunneridae</taxon>
        <taxon>Pentapetalae</taxon>
        <taxon>rosids</taxon>
        <taxon>fabids</taxon>
        <taxon>Fabales</taxon>
        <taxon>Fabaceae</taxon>
        <taxon>Papilionoideae</taxon>
        <taxon>50 kb inversion clade</taxon>
        <taxon>NPAAA clade</taxon>
        <taxon>Hologalegina</taxon>
        <taxon>IRL clade</taxon>
        <taxon>Trifolieae</taxon>
        <taxon>Trifolium</taxon>
    </lineage>
</organism>
<keyword evidence="2" id="KW-1185">Reference proteome</keyword>
<sequence>MMLGKDVRFYEASSWNWEDNSSSQGKIVYFNDIEPSVPEVNTTQGGASGRPTRNVQPPQRLNDRVRFSDTAMTDEGEIIQLAMLAESEPVSLEQEMKENIGRILYWMSYNP</sequence>
<protein>
    <submittedName>
        <fullName evidence="1">Uncharacterized protein</fullName>
    </submittedName>
</protein>
<dbReference type="EMBL" id="CASHSV030000206">
    <property type="protein sequence ID" value="CAJ2656171.1"/>
    <property type="molecule type" value="Genomic_DNA"/>
</dbReference>
<gene>
    <name evidence="1" type="ORF">MILVUS5_LOCUS22977</name>
</gene>